<evidence type="ECO:0000313" key="4">
    <source>
        <dbReference type="Proteomes" id="UP000181976"/>
    </source>
</evidence>
<dbReference type="InterPro" id="IPR036291">
    <property type="entry name" value="NAD(P)-bd_dom_sf"/>
</dbReference>
<dbReference type="SUPFAM" id="SSF48179">
    <property type="entry name" value="6-phosphogluconate dehydrogenase C-terminal domain-like"/>
    <property type="match status" value="1"/>
</dbReference>
<dbReference type="SUPFAM" id="SSF51735">
    <property type="entry name" value="NAD(P)-binding Rossmann-fold domains"/>
    <property type="match status" value="1"/>
</dbReference>
<feature type="domain" description="Prephenate/arogenate dehydrogenase" evidence="2">
    <location>
        <begin position="1"/>
        <end position="258"/>
    </location>
</feature>
<dbReference type="GO" id="GO:0008977">
    <property type="term" value="F:prephenate dehydrogenase (NAD+) activity"/>
    <property type="evidence" value="ECO:0007669"/>
    <property type="project" value="InterPro"/>
</dbReference>
<dbReference type="eggNOG" id="COG0287">
    <property type="taxonomic scope" value="Bacteria"/>
</dbReference>
<dbReference type="InterPro" id="IPR046826">
    <property type="entry name" value="PDH_N"/>
</dbReference>
<evidence type="ECO:0000313" key="3">
    <source>
        <dbReference type="EMBL" id="SFF04851.1"/>
    </source>
</evidence>
<accession>A0A1I2FK70</accession>
<dbReference type="Proteomes" id="UP000181976">
    <property type="component" value="Unassembled WGS sequence"/>
</dbReference>
<keyword evidence="4" id="KW-1185">Reference proteome</keyword>
<dbReference type="PANTHER" id="PTHR21363">
    <property type="entry name" value="PREPHENATE DEHYDROGENASE"/>
    <property type="match status" value="1"/>
</dbReference>
<organism evidence="3 4">
    <name type="scientific">Thermophagus xiamenensis</name>
    <dbReference type="NCBI Taxonomy" id="385682"/>
    <lineage>
        <taxon>Bacteria</taxon>
        <taxon>Pseudomonadati</taxon>
        <taxon>Bacteroidota</taxon>
        <taxon>Bacteroidia</taxon>
        <taxon>Marinilabiliales</taxon>
        <taxon>Marinilabiliaceae</taxon>
        <taxon>Thermophagus</taxon>
    </lineage>
</organism>
<dbReference type="Pfam" id="PF02153">
    <property type="entry name" value="PDH_N"/>
    <property type="match status" value="1"/>
</dbReference>
<dbReference type="GO" id="GO:0070403">
    <property type="term" value="F:NAD+ binding"/>
    <property type="evidence" value="ECO:0007669"/>
    <property type="project" value="InterPro"/>
</dbReference>
<reference evidence="3 4" key="1">
    <citation type="submission" date="2016-10" db="EMBL/GenBank/DDBJ databases">
        <authorList>
            <person name="de Groot N.N."/>
        </authorList>
    </citation>
    <scope>NUCLEOTIDE SEQUENCE [LARGE SCALE GENOMIC DNA]</scope>
    <source>
        <strain evidence="3 4">DSM 19012</strain>
    </source>
</reference>
<dbReference type="GO" id="GO:0006571">
    <property type="term" value="P:tyrosine biosynthetic process"/>
    <property type="evidence" value="ECO:0007669"/>
    <property type="project" value="InterPro"/>
</dbReference>
<dbReference type="InterPro" id="IPR008927">
    <property type="entry name" value="6-PGluconate_DH-like_C_sf"/>
</dbReference>
<dbReference type="EMBL" id="FONA01000030">
    <property type="protein sequence ID" value="SFF04851.1"/>
    <property type="molecule type" value="Genomic_DNA"/>
</dbReference>
<gene>
    <name evidence="3" type="ORF">SAMN05444380_1306</name>
</gene>
<sequence length="258" mass="29578">MKICILGAGKMGTWLTDALCLQHEVAIFDPDLERLRFVFNTQRLTKREEITQFAPELLINAANLKYTIPAFESVLDYLPETCIISDIASVKTGLKEFYEKTGRRFVSTHPMFGPTFANLKELKQHHAIIISESDHMGKAFFKDFFGSLGLNLHEYSFEEHDQTIAYSLSIPFSSTLVFAACMKKQDAPGTTFRKHHDIAKGLLSEDDYLLTEILMNPYTIEQVENIRQELKHLINLIKNKDTEGLQAFLKKVRENIKE</sequence>
<dbReference type="AlphaFoldDB" id="A0A1I2FK70"/>
<name>A0A1I2FK70_9BACT</name>
<evidence type="ECO:0000259" key="2">
    <source>
        <dbReference type="PROSITE" id="PS51176"/>
    </source>
</evidence>
<dbReference type="FunFam" id="3.40.50.720:FF:000232">
    <property type="entry name" value="Prephenate dehydrogenase family protein"/>
    <property type="match status" value="1"/>
</dbReference>
<dbReference type="Gene3D" id="1.10.3660.10">
    <property type="entry name" value="6-phosphogluconate dehydrogenase C-terminal like domain"/>
    <property type="match status" value="1"/>
</dbReference>
<dbReference type="InParanoid" id="A0A1I2FK70"/>
<keyword evidence="1" id="KW-0560">Oxidoreductase</keyword>
<dbReference type="PROSITE" id="PS51176">
    <property type="entry name" value="PDH_ADH"/>
    <property type="match status" value="1"/>
</dbReference>
<protein>
    <submittedName>
        <fullName evidence="3">Prephenate dehydrogenase</fullName>
    </submittedName>
</protein>
<evidence type="ECO:0000256" key="1">
    <source>
        <dbReference type="ARBA" id="ARBA00023002"/>
    </source>
</evidence>
<dbReference type="OrthoDB" id="1522519at2"/>
<dbReference type="Gene3D" id="3.40.50.720">
    <property type="entry name" value="NAD(P)-binding Rossmann-like Domain"/>
    <property type="match status" value="1"/>
</dbReference>
<dbReference type="STRING" id="385682.SAMN05444380_1306"/>
<dbReference type="PANTHER" id="PTHR21363:SF0">
    <property type="entry name" value="PREPHENATE DEHYDROGENASE [NADP(+)]"/>
    <property type="match status" value="1"/>
</dbReference>
<proteinExistence type="predicted"/>
<dbReference type="InterPro" id="IPR050812">
    <property type="entry name" value="Preph/Arog_dehydrog"/>
</dbReference>
<dbReference type="GO" id="GO:0004665">
    <property type="term" value="F:prephenate dehydrogenase (NADP+) activity"/>
    <property type="evidence" value="ECO:0007669"/>
    <property type="project" value="InterPro"/>
</dbReference>
<dbReference type="InterPro" id="IPR003099">
    <property type="entry name" value="Prephen_DH"/>
</dbReference>
<dbReference type="RefSeq" id="WP_010528793.1">
    <property type="nucleotide sequence ID" value="NZ_AFSL01000097.1"/>
</dbReference>